<proteinExistence type="predicted"/>
<name>A0A5D3API1_9TREE</name>
<dbReference type="Proteomes" id="UP000322245">
    <property type="component" value="Unassembled WGS sequence"/>
</dbReference>
<evidence type="ECO:0000313" key="3">
    <source>
        <dbReference type="Proteomes" id="UP000322245"/>
    </source>
</evidence>
<keyword evidence="1" id="KW-0472">Membrane</keyword>
<protein>
    <submittedName>
        <fullName evidence="2">Uncharacterized protein</fullName>
    </submittedName>
</protein>
<keyword evidence="1" id="KW-0812">Transmembrane</keyword>
<organism evidence="2 3">
    <name type="scientific">Cryptococcus floricola</name>
    <dbReference type="NCBI Taxonomy" id="2591691"/>
    <lineage>
        <taxon>Eukaryota</taxon>
        <taxon>Fungi</taxon>
        <taxon>Dikarya</taxon>
        <taxon>Basidiomycota</taxon>
        <taxon>Agaricomycotina</taxon>
        <taxon>Tremellomycetes</taxon>
        <taxon>Tremellales</taxon>
        <taxon>Cryptococcaceae</taxon>
        <taxon>Cryptococcus</taxon>
    </lineage>
</organism>
<dbReference type="EMBL" id="NIDF01000148">
    <property type="protein sequence ID" value="TYJ52219.1"/>
    <property type="molecule type" value="Genomic_DNA"/>
</dbReference>
<feature type="transmembrane region" description="Helical" evidence="1">
    <location>
        <begin position="34"/>
        <end position="54"/>
    </location>
</feature>
<keyword evidence="3" id="KW-1185">Reference proteome</keyword>
<dbReference type="AlphaFoldDB" id="A0A5D3API1"/>
<gene>
    <name evidence="2" type="ORF">B9479_007178</name>
</gene>
<sequence>MLLYVLVFPLSSSPSLILALLALGSFLKIRPCGYCMTLATILFFSTSPSSPFLARPSPSLLTSPSPSSGPGPAPAYLTNPLLPLSLPLPSRSWLAPPTNAWDPLLIGYSALSAALAQERRYLAEHADEGKGWKTGREVRLGGMWEEGGESLRRWRDVEWAFRRGEGYEGWGEWRESASDWRAPFEWVDFRSKTAEKRKRIPSTPAAPLPKGYIDLRYKGLGWVIDMNWRRSEEGLKWEVEQVLGREWDRAELEELEEMEMEGEEGEEGVGEVEVVEEGEVEVEVEEVQEEKKGWRSIPFVGSW</sequence>
<comment type="caution">
    <text evidence="2">The sequence shown here is derived from an EMBL/GenBank/DDBJ whole genome shotgun (WGS) entry which is preliminary data.</text>
</comment>
<feature type="transmembrane region" description="Helical" evidence="1">
    <location>
        <begin position="6"/>
        <end position="27"/>
    </location>
</feature>
<reference evidence="2 3" key="1">
    <citation type="submission" date="2017-05" db="EMBL/GenBank/DDBJ databases">
        <title>The Genome Sequence of Tsuchiyaea wingfieldii DSM 27421.</title>
        <authorList>
            <person name="Cuomo C."/>
            <person name="Passer A."/>
            <person name="Billmyre B."/>
            <person name="Heitman J."/>
        </authorList>
    </citation>
    <scope>NUCLEOTIDE SEQUENCE [LARGE SCALE GENOMIC DNA]</scope>
    <source>
        <strain evidence="2 3">DSM 27421</strain>
    </source>
</reference>
<evidence type="ECO:0000256" key="1">
    <source>
        <dbReference type="SAM" id="Phobius"/>
    </source>
</evidence>
<keyword evidence="1" id="KW-1133">Transmembrane helix</keyword>
<evidence type="ECO:0000313" key="2">
    <source>
        <dbReference type="EMBL" id="TYJ52219.1"/>
    </source>
</evidence>
<accession>A0A5D3API1</accession>